<dbReference type="OrthoDB" id="5591863at2"/>
<evidence type="ECO:0000256" key="1">
    <source>
        <dbReference type="ARBA" id="ARBA00022729"/>
    </source>
</evidence>
<dbReference type="Pfam" id="PF13505">
    <property type="entry name" value="OMP_b-brl"/>
    <property type="match status" value="1"/>
</dbReference>
<evidence type="ECO:0000313" key="4">
    <source>
        <dbReference type="EMBL" id="AQS39722.1"/>
    </source>
</evidence>
<evidence type="ECO:0000259" key="3">
    <source>
        <dbReference type="Pfam" id="PF13505"/>
    </source>
</evidence>
<evidence type="ECO:0000256" key="2">
    <source>
        <dbReference type="SAM" id="SignalP"/>
    </source>
</evidence>
<protein>
    <submittedName>
        <fullName evidence="4">Outer membrane protein beta-barrel domain</fullName>
    </submittedName>
</protein>
<feature type="signal peptide" evidence="2">
    <location>
        <begin position="1"/>
        <end position="25"/>
    </location>
</feature>
<accession>A0A1S6HW73</accession>
<dbReference type="EMBL" id="CP014782">
    <property type="protein sequence ID" value="AQS39722.1"/>
    <property type="molecule type" value="Genomic_DNA"/>
</dbReference>
<organism evidence="4 5">
    <name type="scientific">Shewanella psychrophila</name>
    <dbReference type="NCBI Taxonomy" id="225848"/>
    <lineage>
        <taxon>Bacteria</taxon>
        <taxon>Pseudomonadati</taxon>
        <taxon>Pseudomonadota</taxon>
        <taxon>Gammaproteobacteria</taxon>
        <taxon>Alteromonadales</taxon>
        <taxon>Shewanellaceae</taxon>
        <taxon>Shewanella</taxon>
    </lineage>
</organism>
<dbReference type="KEGG" id="spsw:Sps_04637"/>
<dbReference type="AlphaFoldDB" id="A0A1S6HW73"/>
<dbReference type="SUPFAM" id="SSF56925">
    <property type="entry name" value="OMPA-like"/>
    <property type="match status" value="1"/>
</dbReference>
<dbReference type="InterPro" id="IPR011250">
    <property type="entry name" value="OMP/PagP_B-barrel"/>
</dbReference>
<gene>
    <name evidence="4" type="ORF">Sps_04637</name>
</gene>
<evidence type="ECO:0000313" key="5">
    <source>
        <dbReference type="Proteomes" id="UP000189545"/>
    </source>
</evidence>
<sequence length="209" mass="22548">MKKYTQLLLTAWVGTSALFTVSASAEVFVAPFAGYNFAASEFDVTKTDTSEQGSVKIAESANYGVMFGVTTKDPGNIYFLYSSQSTDLRTGGNFSPDSITDLTVDYFHIGGSLFFPNGNLKPYVTASVGMTNMRPSGDYSNESRFSMGFGAGLEYEVTPAVSLFADARGYATFISSDNALFCNGGQCIWNIHADIMWQGQVNAGVKLTF</sequence>
<reference evidence="4 5" key="1">
    <citation type="submission" date="2016-03" db="EMBL/GenBank/DDBJ databases">
        <title>Complete genome sequence of Shewanella psychrophila WP2, a deep sea bacterium isolated from west Pacific sediment.</title>
        <authorList>
            <person name="Xu G."/>
            <person name="Jian H."/>
        </authorList>
    </citation>
    <scope>NUCLEOTIDE SEQUENCE [LARGE SCALE GENOMIC DNA]</scope>
    <source>
        <strain evidence="4 5">WP2</strain>
    </source>
</reference>
<dbReference type="STRING" id="225848.Sps_04637"/>
<feature type="domain" description="Outer membrane protein beta-barrel" evidence="3">
    <location>
        <begin position="17"/>
        <end position="209"/>
    </location>
</feature>
<proteinExistence type="predicted"/>
<name>A0A1S6HW73_9GAMM</name>
<keyword evidence="1 2" id="KW-0732">Signal</keyword>
<dbReference type="RefSeq" id="WP_077754579.1">
    <property type="nucleotide sequence ID" value="NZ_CP014782.1"/>
</dbReference>
<feature type="chain" id="PRO_5012820076" evidence="2">
    <location>
        <begin position="26"/>
        <end position="209"/>
    </location>
</feature>
<keyword evidence="5" id="KW-1185">Reference proteome</keyword>
<dbReference type="Gene3D" id="2.40.160.20">
    <property type="match status" value="1"/>
</dbReference>
<dbReference type="InterPro" id="IPR027385">
    <property type="entry name" value="Beta-barrel_OMP"/>
</dbReference>
<dbReference type="Proteomes" id="UP000189545">
    <property type="component" value="Chromosome"/>
</dbReference>